<reference evidence="2 3" key="1">
    <citation type="submission" date="2017-08" db="EMBL/GenBank/DDBJ databases">
        <title>Infants hospitalized years apart are colonized by the same room-sourced microbial strains.</title>
        <authorList>
            <person name="Brooks B."/>
            <person name="Olm M.R."/>
            <person name="Firek B.A."/>
            <person name="Baker R."/>
            <person name="Thomas B.C."/>
            <person name="Morowitz M.J."/>
            <person name="Banfield J.F."/>
        </authorList>
    </citation>
    <scope>NUCLEOTIDE SEQUENCE [LARGE SCALE GENOMIC DNA]</scope>
    <source>
        <strain evidence="2">S2_018_000_R2_104</strain>
    </source>
</reference>
<dbReference type="SUPFAM" id="SSF53448">
    <property type="entry name" value="Nucleotide-diphospho-sugar transferases"/>
    <property type="match status" value="1"/>
</dbReference>
<dbReference type="Pfam" id="PF00535">
    <property type="entry name" value="Glycos_transf_2"/>
    <property type="match status" value="1"/>
</dbReference>
<sequence>MTLETTTKQNPFLSIITVTKDNLNGLKRTAQSIRMQSVQDYEWIVVDALSADGSESYLHTDIPHVHIREADDGIYDAMNKGIRAASGRYLLFLNAGDCLSDMDIIATIMRAAADNPDYIYGDALETNGLFKKAQSLHSIDWGMPTHHQAMIYRKGLLPDLLYDTRYRIAADYDYTRRFLKAVKNTHYIPAALCVFENGGLSETRRKEARREQYDIRKNCGVPALKNRLIYVAQGMTAFMRERFPSVYFPARRCFSAYLTRA</sequence>
<evidence type="ECO:0000313" key="2">
    <source>
        <dbReference type="EMBL" id="PZO86552.1"/>
    </source>
</evidence>
<dbReference type="InterPro" id="IPR050834">
    <property type="entry name" value="Glycosyltransf_2"/>
</dbReference>
<gene>
    <name evidence="2" type="ORF">DI626_06230</name>
</gene>
<dbReference type="Gene3D" id="3.90.550.10">
    <property type="entry name" value="Spore Coat Polysaccharide Biosynthesis Protein SpsA, Chain A"/>
    <property type="match status" value="1"/>
</dbReference>
<evidence type="ECO:0000313" key="3">
    <source>
        <dbReference type="Proteomes" id="UP000249557"/>
    </source>
</evidence>
<dbReference type="AlphaFoldDB" id="A0A2W4ZZZ9"/>
<dbReference type="Proteomes" id="UP000249557">
    <property type="component" value="Unassembled WGS sequence"/>
</dbReference>
<name>A0A2W4ZZZ9_9BACT</name>
<accession>A0A2W4ZZZ9</accession>
<proteinExistence type="predicted"/>
<organism evidence="2 3">
    <name type="scientific">Micavibrio aeruginosavorus</name>
    <dbReference type="NCBI Taxonomy" id="349221"/>
    <lineage>
        <taxon>Bacteria</taxon>
        <taxon>Pseudomonadati</taxon>
        <taxon>Bdellovibrionota</taxon>
        <taxon>Bdellovibrionia</taxon>
        <taxon>Bdellovibrionales</taxon>
        <taxon>Pseudobdellovibrionaceae</taxon>
        <taxon>Micavibrio</taxon>
    </lineage>
</organism>
<dbReference type="PANTHER" id="PTHR43685:SF2">
    <property type="entry name" value="GLYCOSYLTRANSFERASE 2-LIKE DOMAIN-CONTAINING PROTEIN"/>
    <property type="match status" value="1"/>
</dbReference>
<comment type="caution">
    <text evidence="2">The sequence shown here is derived from an EMBL/GenBank/DDBJ whole genome shotgun (WGS) entry which is preliminary data.</text>
</comment>
<dbReference type="InterPro" id="IPR001173">
    <property type="entry name" value="Glyco_trans_2-like"/>
</dbReference>
<feature type="domain" description="Glycosyltransferase 2-like" evidence="1">
    <location>
        <begin position="14"/>
        <end position="157"/>
    </location>
</feature>
<dbReference type="InterPro" id="IPR029044">
    <property type="entry name" value="Nucleotide-diphossugar_trans"/>
</dbReference>
<dbReference type="EMBL" id="QFNK01000109">
    <property type="protein sequence ID" value="PZO86552.1"/>
    <property type="molecule type" value="Genomic_DNA"/>
</dbReference>
<dbReference type="PANTHER" id="PTHR43685">
    <property type="entry name" value="GLYCOSYLTRANSFERASE"/>
    <property type="match status" value="1"/>
</dbReference>
<evidence type="ECO:0000259" key="1">
    <source>
        <dbReference type="Pfam" id="PF00535"/>
    </source>
</evidence>
<protein>
    <recommendedName>
        <fullName evidence="1">Glycosyltransferase 2-like domain-containing protein</fullName>
    </recommendedName>
</protein>